<protein>
    <submittedName>
        <fullName evidence="1">Uncharacterized protein</fullName>
    </submittedName>
</protein>
<evidence type="ECO:0000313" key="2">
    <source>
        <dbReference type="Proteomes" id="UP001056120"/>
    </source>
</evidence>
<comment type="caution">
    <text evidence="1">The sequence shown here is derived from an EMBL/GenBank/DDBJ whole genome shotgun (WGS) entry which is preliminary data.</text>
</comment>
<dbReference type="EMBL" id="CM042033">
    <property type="protein sequence ID" value="KAI3773508.1"/>
    <property type="molecule type" value="Genomic_DNA"/>
</dbReference>
<accession>A0ACB9FRS3</accession>
<reference evidence="1 2" key="2">
    <citation type="journal article" date="2022" name="Mol. Ecol. Resour.">
        <title>The genomes of chicory, endive, great burdock and yacon provide insights into Asteraceae paleo-polyploidization history and plant inulin production.</title>
        <authorList>
            <person name="Fan W."/>
            <person name="Wang S."/>
            <person name="Wang H."/>
            <person name="Wang A."/>
            <person name="Jiang F."/>
            <person name="Liu H."/>
            <person name="Zhao H."/>
            <person name="Xu D."/>
            <person name="Zhang Y."/>
        </authorList>
    </citation>
    <scope>NUCLEOTIDE SEQUENCE [LARGE SCALE GENOMIC DNA]</scope>
    <source>
        <strain evidence="2">cv. Yunnan</strain>
        <tissue evidence="1">Leaves</tissue>
    </source>
</reference>
<name>A0ACB9FRS3_9ASTR</name>
<reference evidence="2" key="1">
    <citation type="journal article" date="2022" name="Mol. Ecol. Resour.">
        <title>The genomes of chicory, endive, great burdock and yacon provide insights into Asteraceae palaeo-polyploidization history and plant inulin production.</title>
        <authorList>
            <person name="Fan W."/>
            <person name="Wang S."/>
            <person name="Wang H."/>
            <person name="Wang A."/>
            <person name="Jiang F."/>
            <person name="Liu H."/>
            <person name="Zhao H."/>
            <person name="Xu D."/>
            <person name="Zhang Y."/>
        </authorList>
    </citation>
    <scope>NUCLEOTIDE SEQUENCE [LARGE SCALE GENOMIC DNA]</scope>
    <source>
        <strain evidence="2">cv. Yunnan</strain>
    </source>
</reference>
<sequence>MSGMEKWEHLKISFAHIKDATNDFGKTIGRGGYGWVYEGELFINGRYIKVAVKRLNEESGQGLKEFLTEIQSLSGFGTSTVISKACGTINYLEPEYIRTGMVNKKSDVFSFGMVLFEVLCGRLCYVRDTDGILLLADVAKEYYANDKLDIIIDPVLREQMSPESLRKFSAIAYKCLQDREHRPLMGVVKKELEETLKIQYNFQDDAPGSSIGSVKPNGYDDYVEITLDVSEDSVAVHSVKTASGVDVEDPELALLAKRLEKRSSSSSGRNASEKIRQVSEELKRLTSFSRPKPVGRLDRKKLDAAHALKGLKFIGKNDDGGAAWAALENRFDKLTVTNGLLPRSLFGECIGMDRDSKEFAGELFDSLSRRRNITGGVINKSQLKEFWDQIADQSFDSRLQTFFDMIDKGAEGRITEDEVREIIILSASANKLSNIQQQADEYAALIMEELDPDNLGYIMIENLEMLFLQAPTNNVRGESRNSSIVSSQKPKKTRHRNPIRRWYEDLKNRK</sequence>
<dbReference type="Proteomes" id="UP001056120">
    <property type="component" value="Linkage Group LG16"/>
</dbReference>
<organism evidence="1 2">
    <name type="scientific">Smallanthus sonchifolius</name>
    <dbReference type="NCBI Taxonomy" id="185202"/>
    <lineage>
        <taxon>Eukaryota</taxon>
        <taxon>Viridiplantae</taxon>
        <taxon>Streptophyta</taxon>
        <taxon>Embryophyta</taxon>
        <taxon>Tracheophyta</taxon>
        <taxon>Spermatophyta</taxon>
        <taxon>Magnoliopsida</taxon>
        <taxon>eudicotyledons</taxon>
        <taxon>Gunneridae</taxon>
        <taxon>Pentapetalae</taxon>
        <taxon>asterids</taxon>
        <taxon>campanulids</taxon>
        <taxon>Asterales</taxon>
        <taxon>Asteraceae</taxon>
        <taxon>Asteroideae</taxon>
        <taxon>Heliantheae alliance</taxon>
        <taxon>Millerieae</taxon>
        <taxon>Smallanthus</taxon>
    </lineage>
</organism>
<gene>
    <name evidence="1" type="ORF">L1987_48038</name>
</gene>
<evidence type="ECO:0000313" key="1">
    <source>
        <dbReference type="EMBL" id="KAI3773508.1"/>
    </source>
</evidence>
<proteinExistence type="predicted"/>
<keyword evidence="2" id="KW-1185">Reference proteome</keyword>